<feature type="domain" description="Reverse transcriptase/retrotransposon-derived protein RNase H-like" evidence="1">
    <location>
        <begin position="11"/>
        <end position="61"/>
    </location>
</feature>
<dbReference type="AlphaFoldDB" id="A0A9D4VV23"/>
<dbReference type="EMBL" id="JAMSHJ010000007">
    <property type="protein sequence ID" value="KAI5389988.1"/>
    <property type="molecule type" value="Genomic_DNA"/>
</dbReference>
<gene>
    <name evidence="2" type="ORF">KIW84_075344</name>
</gene>
<dbReference type="Gramene" id="Psat07G0534400-T1">
    <property type="protein sequence ID" value="KAI5389988.1"/>
    <property type="gene ID" value="KIW84_075344"/>
</dbReference>
<evidence type="ECO:0000313" key="2">
    <source>
        <dbReference type="EMBL" id="KAI5389988.1"/>
    </source>
</evidence>
<reference evidence="2 3" key="1">
    <citation type="journal article" date="2022" name="Nat. Genet.">
        <title>Improved pea reference genome and pan-genome highlight genomic features and evolutionary characteristics.</title>
        <authorList>
            <person name="Yang T."/>
            <person name="Liu R."/>
            <person name="Luo Y."/>
            <person name="Hu S."/>
            <person name="Wang D."/>
            <person name="Wang C."/>
            <person name="Pandey M.K."/>
            <person name="Ge S."/>
            <person name="Xu Q."/>
            <person name="Li N."/>
            <person name="Li G."/>
            <person name="Huang Y."/>
            <person name="Saxena R.K."/>
            <person name="Ji Y."/>
            <person name="Li M."/>
            <person name="Yan X."/>
            <person name="He Y."/>
            <person name="Liu Y."/>
            <person name="Wang X."/>
            <person name="Xiang C."/>
            <person name="Varshney R.K."/>
            <person name="Ding H."/>
            <person name="Gao S."/>
            <person name="Zong X."/>
        </authorList>
    </citation>
    <scope>NUCLEOTIDE SEQUENCE [LARGE SCALE GENOMIC DNA]</scope>
    <source>
        <strain evidence="2 3">cv. Zhongwan 6</strain>
    </source>
</reference>
<comment type="caution">
    <text evidence="2">The sequence shown here is derived from an EMBL/GenBank/DDBJ whole genome shotgun (WGS) entry which is preliminary data.</text>
</comment>
<name>A0A9D4VV23_PEA</name>
<dbReference type="InterPro" id="IPR043502">
    <property type="entry name" value="DNA/RNA_pol_sf"/>
</dbReference>
<dbReference type="Proteomes" id="UP001058974">
    <property type="component" value="Chromosome 7"/>
</dbReference>
<dbReference type="PANTHER" id="PTHR34072:SF52">
    <property type="entry name" value="RIBONUCLEASE H"/>
    <property type="match status" value="1"/>
</dbReference>
<accession>A0A9D4VV23</accession>
<organism evidence="2 3">
    <name type="scientific">Pisum sativum</name>
    <name type="common">Garden pea</name>
    <name type="synonym">Lathyrus oleraceus</name>
    <dbReference type="NCBI Taxonomy" id="3888"/>
    <lineage>
        <taxon>Eukaryota</taxon>
        <taxon>Viridiplantae</taxon>
        <taxon>Streptophyta</taxon>
        <taxon>Embryophyta</taxon>
        <taxon>Tracheophyta</taxon>
        <taxon>Spermatophyta</taxon>
        <taxon>Magnoliopsida</taxon>
        <taxon>eudicotyledons</taxon>
        <taxon>Gunneridae</taxon>
        <taxon>Pentapetalae</taxon>
        <taxon>rosids</taxon>
        <taxon>fabids</taxon>
        <taxon>Fabales</taxon>
        <taxon>Fabaceae</taxon>
        <taxon>Papilionoideae</taxon>
        <taxon>50 kb inversion clade</taxon>
        <taxon>NPAAA clade</taxon>
        <taxon>Hologalegina</taxon>
        <taxon>IRL clade</taxon>
        <taxon>Fabeae</taxon>
        <taxon>Lathyrus</taxon>
    </lineage>
</organism>
<dbReference type="InterPro" id="IPR043128">
    <property type="entry name" value="Rev_trsase/Diguanyl_cyclase"/>
</dbReference>
<dbReference type="Gene3D" id="3.30.70.270">
    <property type="match status" value="1"/>
</dbReference>
<protein>
    <recommendedName>
        <fullName evidence="1">Reverse transcriptase/retrotransposon-derived protein RNase H-like domain-containing protein</fullName>
    </recommendedName>
</protein>
<sequence>MLTRKGQAFVWDSKCEEGFQELKRRLTTALILILPSSSESFEVYCDASLLGLGGVLMQNKQAVIEFVFELVVDFRTYSFLRNWNRRSGSPPTAENAENSAFCLVLAQEQLLSCVNRLTQGVNRLTLC</sequence>
<dbReference type="SUPFAM" id="SSF56672">
    <property type="entry name" value="DNA/RNA polymerases"/>
    <property type="match status" value="1"/>
</dbReference>
<evidence type="ECO:0000259" key="1">
    <source>
        <dbReference type="Pfam" id="PF17919"/>
    </source>
</evidence>
<keyword evidence="3" id="KW-1185">Reference proteome</keyword>
<dbReference type="InterPro" id="IPR041577">
    <property type="entry name" value="RT_RNaseH_2"/>
</dbReference>
<dbReference type="PANTHER" id="PTHR34072">
    <property type="entry name" value="ENZYMATIC POLYPROTEIN-RELATED"/>
    <property type="match status" value="1"/>
</dbReference>
<evidence type="ECO:0000313" key="3">
    <source>
        <dbReference type="Proteomes" id="UP001058974"/>
    </source>
</evidence>
<dbReference type="Pfam" id="PF17919">
    <property type="entry name" value="RT_RNaseH_2"/>
    <property type="match status" value="1"/>
</dbReference>
<proteinExistence type="predicted"/>